<feature type="region of interest" description="Disordered" evidence="1">
    <location>
        <begin position="1"/>
        <end position="54"/>
    </location>
</feature>
<organism evidence="2 3">
    <name type="scientific">Handroanthus impetiginosus</name>
    <dbReference type="NCBI Taxonomy" id="429701"/>
    <lineage>
        <taxon>Eukaryota</taxon>
        <taxon>Viridiplantae</taxon>
        <taxon>Streptophyta</taxon>
        <taxon>Embryophyta</taxon>
        <taxon>Tracheophyta</taxon>
        <taxon>Spermatophyta</taxon>
        <taxon>Magnoliopsida</taxon>
        <taxon>eudicotyledons</taxon>
        <taxon>Gunneridae</taxon>
        <taxon>Pentapetalae</taxon>
        <taxon>asterids</taxon>
        <taxon>lamiids</taxon>
        <taxon>Lamiales</taxon>
        <taxon>Bignoniaceae</taxon>
        <taxon>Crescentiina</taxon>
        <taxon>Tabebuia alliance</taxon>
        <taxon>Handroanthus</taxon>
    </lineage>
</organism>
<sequence length="178" mass="20278">MTDSNQSPNTPVGSNEVPPATLNPSEKTQQIELPPNEISPANSDTQDVIERSSPNKRGLTLEAWTHFKRQKIDDKWKAIYKYCDRKLGGDTRQGTKHLHDHIRTCKLRTVRGRKQSIIRTLAQSSANSAGERGESFVLGDYTFNQDIARMELVKMTILHEYPLSIVDHIRFRRFCGSL</sequence>
<dbReference type="GO" id="GO:0006357">
    <property type="term" value="P:regulation of transcription by RNA polymerase II"/>
    <property type="evidence" value="ECO:0007669"/>
    <property type="project" value="TreeGrafter"/>
</dbReference>
<gene>
    <name evidence="2" type="ORF">CDL12_21846</name>
</gene>
<dbReference type="STRING" id="429701.A0A2G9GK79"/>
<dbReference type="OrthoDB" id="1900170at2759"/>
<reference evidence="3" key="1">
    <citation type="journal article" date="2018" name="Gigascience">
        <title>Genome assembly of the Pink Ipe (Handroanthus impetiginosus, Bignoniaceae), a highly valued, ecologically keystone Neotropical timber forest tree.</title>
        <authorList>
            <person name="Silva-Junior O.B."/>
            <person name="Grattapaglia D."/>
            <person name="Novaes E."/>
            <person name="Collevatti R.G."/>
        </authorList>
    </citation>
    <scope>NUCLEOTIDE SEQUENCE [LARGE SCALE GENOMIC DNA]</scope>
    <source>
        <strain evidence="3">cv. UFG-1</strain>
    </source>
</reference>
<accession>A0A2G9GK79</accession>
<proteinExistence type="predicted"/>
<dbReference type="GO" id="GO:0005634">
    <property type="term" value="C:nucleus"/>
    <property type="evidence" value="ECO:0007669"/>
    <property type="project" value="TreeGrafter"/>
</dbReference>
<dbReference type="PANTHER" id="PTHR34396">
    <property type="entry name" value="OS03G0264950 PROTEIN-RELATED"/>
    <property type="match status" value="1"/>
</dbReference>
<evidence type="ECO:0008006" key="4">
    <source>
        <dbReference type="Google" id="ProtNLM"/>
    </source>
</evidence>
<dbReference type="PANTHER" id="PTHR34396:SF25">
    <property type="entry name" value="BOUNDARY ELEMENT ASSOCIATED FACTOR"/>
    <property type="match status" value="1"/>
</dbReference>
<protein>
    <recommendedName>
        <fullName evidence="4">BED-type domain-containing protein</fullName>
    </recommendedName>
</protein>
<feature type="compositionally biased region" description="Polar residues" evidence="1">
    <location>
        <begin position="1"/>
        <end position="13"/>
    </location>
</feature>
<evidence type="ECO:0000313" key="2">
    <source>
        <dbReference type="EMBL" id="PIN05612.1"/>
    </source>
</evidence>
<dbReference type="AlphaFoldDB" id="A0A2G9GK79"/>
<keyword evidence="3" id="KW-1185">Reference proteome</keyword>
<evidence type="ECO:0000256" key="1">
    <source>
        <dbReference type="SAM" id="MobiDB-lite"/>
    </source>
</evidence>
<evidence type="ECO:0000313" key="3">
    <source>
        <dbReference type="Proteomes" id="UP000231279"/>
    </source>
</evidence>
<dbReference type="EMBL" id="NKXS01004707">
    <property type="protein sequence ID" value="PIN05612.1"/>
    <property type="molecule type" value="Genomic_DNA"/>
</dbReference>
<feature type="compositionally biased region" description="Polar residues" evidence="1">
    <location>
        <begin position="22"/>
        <end position="31"/>
    </location>
</feature>
<name>A0A2G9GK79_9LAMI</name>
<dbReference type="GO" id="GO:1990837">
    <property type="term" value="F:sequence-specific double-stranded DNA binding"/>
    <property type="evidence" value="ECO:0007669"/>
    <property type="project" value="TreeGrafter"/>
</dbReference>
<dbReference type="InterPro" id="IPR053031">
    <property type="entry name" value="Cuticle_assoc_protein"/>
</dbReference>
<comment type="caution">
    <text evidence="2">The sequence shown here is derived from an EMBL/GenBank/DDBJ whole genome shotgun (WGS) entry which is preliminary data.</text>
</comment>
<dbReference type="Proteomes" id="UP000231279">
    <property type="component" value="Unassembled WGS sequence"/>
</dbReference>